<evidence type="ECO:0000256" key="5">
    <source>
        <dbReference type="SAM" id="MobiDB-lite"/>
    </source>
</evidence>
<organism evidence="8 9">
    <name type="scientific">Parafrankia colletiae</name>
    <dbReference type="NCBI Taxonomy" id="573497"/>
    <lineage>
        <taxon>Bacteria</taxon>
        <taxon>Bacillati</taxon>
        <taxon>Actinomycetota</taxon>
        <taxon>Actinomycetes</taxon>
        <taxon>Frankiales</taxon>
        <taxon>Frankiaceae</taxon>
        <taxon>Parafrankia</taxon>
    </lineage>
</organism>
<protein>
    <submittedName>
        <fullName evidence="8">DoxX family protein</fullName>
    </submittedName>
</protein>
<feature type="transmembrane region" description="Helical" evidence="6">
    <location>
        <begin position="22"/>
        <end position="40"/>
    </location>
</feature>
<dbReference type="Pfam" id="PF07291">
    <property type="entry name" value="MauE"/>
    <property type="match status" value="1"/>
</dbReference>
<dbReference type="GO" id="GO:0016020">
    <property type="term" value="C:membrane"/>
    <property type="evidence" value="ECO:0007669"/>
    <property type="project" value="UniProtKB-SubCell"/>
</dbReference>
<keyword evidence="3 6" id="KW-1133">Transmembrane helix</keyword>
<dbReference type="OrthoDB" id="5422529at2"/>
<keyword evidence="9" id="KW-1185">Reference proteome</keyword>
<comment type="caution">
    <text evidence="8">The sequence shown here is derived from an EMBL/GenBank/DDBJ whole genome shotgun (WGS) entry which is preliminary data.</text>
</comment>
<evidence type="ECO:0000259" key="7">
    <source>
        <dbReference type="Pfam" id="PF07291"/>
    </source>
</evidence>
<evidence type="ECO:0000256" key="1">
    <source>
        <dbReference type="ARBA" id="ARBA00004141"/>
    </source>
</evidence>
<reference evidence="9" key="1">
    <citation type="submission" date="2016-07" db="EMBL/GenBank/DDBJ databases">
        <title>Sequence Frankia sp. strain CcI1.17.</title>
        <authorList>
            <person name="Ghodhbane-Gtari F."/>
            <person name="Swanson E."/>
            <person name="Gueddou A."/>
            <person name="Morris K."/>
            <person name="Hezbri K."/>
            <person name="Ktari A."/>
            <person name="Nouioui I."/>
            <person name="Abebe-Akele F."/>
            <person name="Simpson S."/>
            <person name="Thomas K."/>
            <person name="Gtari M."/>
            <person name="Tisa L.S."/>
            <person name="Hurst S."/>
        </authorList>
    </citation>
    <scope>NUCLEOTIDE SEQUENCE [LARGE SCALE GENOMIC DNA]</scope>
    <source>
        <strain evidence="9">Cc1.17</strain>
    </source>
</reference>
<evidence type="ECO:0000256" key="4">
    <source>
        <dbReference type="ARBA" id="ARBA00023136"/>
    </source>
</evidence>
<dbReference type="InterPro" id="IPR009908">
    <property type="entry name" value="Methylamine_util_MauE"/>
</dbReference>
<keyword evidence="2 6" id="KW-0812">Transmembrane</keyword>
<accession>A0A1S1QN57</accession>
<dbReference type="EMBL" id="MBLM01000130">
    <property type="protein sequence ID" value="OHV33774.1"/>
    <property type="molecule type" value="Genomic_DNA"/>
</dbReference>
<keyword evidence="4 6" id="KW-0472">Membrane</keyword>
<feature type="domain" description="Methylamine utilisation protein MauE" evidence="7">
    <location>
        <begin position="20"/>
        <end position="149"/>
    </location>
</feature>
<feature type="region of interest" description="Disordered" evidence="5">
    <location>
        <begin position="167"/>
        <end position="226"/>
    </location>
</feature>
<name>A0A1S1QN57_9ACTN</name>
<dbReference type="AlphaFoldDB" id="A0A1S1QN57"/>
<evidence type="ECO:0000313" key="8">
    <source>
        <dbReference type="EMBL" id="OHV33774.1"/>
    </source>
</evidence>
<evidence type="ECO:0000256" key="3">
    <source>
        <dbReference type="ARBA" id="ARBA00022989"/>
    </source>
</evidence>
<feature type="transmembrane region" description="Helical" evidence="6">
    <location>
        <begin position="60"/>
        <end position="81"/>
    </location>
</feature>
<evidence type="ECO:0000313" key="9">
    <source>
        <dbReference type="Proteomes" id="UP000179627"/>
    </source>
</evidence>
<dbReference type="GO" id="GO:0030416">
    <property type="term" value="P:methylamine metabolic process"/>
    <property type="evidence" value="ECO:0007669"/>
    <property type="project" value="InterPro"/>
</dbReference>
<proteinExistence type="predicted"/>
<feature type="transmembrane region" description="Helical" evidence="6">
    <location>
        <begin position="87"/>
        <end position="108"/>
    </location>
</feature>
<gene>
    <name evidence="8" type="ORF">CC117_05230</name>
</gene>
<evidence type="ECO:0000256" key="6">
    <source>
        <dbReference type="SAM" id="Phobius"/>
    </source>
</evidence>
<dbReference type="UniPathway" id="UPA00895"/>
<dbReference type="Proteomes" id="UP000179627">
    <property type="component" value="Unassembled WGS sequence"/>
</dbReference>
<comment type="subcellular location">
    <subcellularLocation>
        <location evidence="1">Membrane</location>
        <topology evidence="1">Multi-pass membrane protein</topology>
    </subcellularLocation>
</comment>
<evidence type="ECO:0000256" key="2">
    <source>
        <dbReference type="ARBA" id="ARBA00022692"/>
    </source>
</evidence>
<sequence>MSSETASVRGRAARVLPRLTSTVLRVGLGLVWLVAGALKIGDPDGMVRSVRAFRILPESLVDPVAYAVPFVEIALGVLLIVGLAVRLGAVVSGLLFAVYTAAIISAAARGLRIDCGCFSTGGDLTAEAPTHYTQEIVRDSALLIASALLARWPNGFLAVDQLLTRPTQPPLDDDEDDYLGSTDGTTVEKDNAAAGTAQTDLTAAAVADPDRPGAGTTRAGTVGKRR</sequence>
<dbReference type="RefSeq" id="WP_071086841.1">
    <property type="nucleotide sequence ID" value="NZ_MBLM01000130.1"/>
</dbReference>